<dbReference type="RefSeq" id="WP_090109690.1">
    <property type="nucleotide sequence ID" value="NZ_FNAT01000001.1"/>
</dbReference>
<name>A0A1G7AF07_9RHOB</name>
<gene>
    <name evidence="1" type="ORF">SAMN04488567_0929</name>
</gene>
<evidence type="ECO:0000313" key="1">
    <source>
        <dbReference type="EMBL" id="SDE13389.1"/>
    </source>
</evidence>
<dbReference type="Pfam" id="PF20083">
    <property type="entry name" value="DUF6477"/>
    <property type="match status" value="1"/>
</dbReference>
<organism evidence="1 2">
    <name type="scientific">Limimaricola pyoseonensis</name>
    <dbReference type="NCBI Taxonomy" id="521013"/>
    <lineage>
        <taxon>Bacteria</taxon>
        <taxon>Pseudomonadati</taxon>
        <taxon>Pseudomonadota</taxon>
        <taxon>Alphaproteobacteria</taxon>
        <taxon>Rhodobacterales</taxon>
        <taxon>Paracoccaceae</taxon>
        <taxon>Limimaricola</taxon>
    </lineage>
</organism>
<dbReference type="InterPro" id="IPR045516">
    <property type="entry name" value="DUF6477"/>
</dbReference>
<evidence type="ECO:0000313" key="2">
    <source>
        <dbReference type="Proteomes" id="UP000198922"/>
    </source>
</evidence>
<dbReference type="EMBL" id="FNAT01000001">
    <property type="protein sequence ID" value="SDE13389.1"/>
    <property type="molecule type" value="Genomic_DNA"/>
</dbReference>
<dbReference type="OrthoDB" id="7875218at2"/>
<sequence>MQDLLTQVSRLTRPALLVRAARFGVDGYDRARHLGRALGSAAPARPGPALAQLLEREALLDRRRRSGKGDYSAARHTELLIAVMGEARALRAARAS</sequence>
<proteinExistence type="predicted"/>
<dbReference type="AlphaFoldDB" id="A0A1G7AF07"/>
<reference evidence="2" key="1">
    <citation type="submission" date="2016-10" db="EMBL/GenBank/DDBJ databases">
        <authorList>
            <person name="Varghese N."/>
            <person name="Submissions S."/>
        </authorList>
    </citation>
    <scope>NUCLEOTIDE SEQUENCE [LARGE SCALE GENOMIC DNA]</scope>
    <source>
        <strain evidence="2">DSM 21424</strain>
    </source>
</reference>
<dbReference type="Proteomes" id="UP000198922">
    <property type="component" value="Unassembled WGS sequence"/>
</dbReference>
<protein>
    <submittedName>
        <fullName evidence="1">Uncharacterized protein</fullName>
    </submittedName>
</protein>
<dbReference type="STRING" id="521013.SAMN04488567_0929"/>
<keyword evidence="2" id="KW-1185">Reference proteome</keyword>
<accession>A0A1G7AF07</accession>